<dbReference type="CDD" id="cd03801">
    <property type="entry name" value="GT4_PimA-like"/>
    <property type="match status" value="1"/>
</dbReference>
<evidence type="ECO:0000259" key="2">
    <source>
        <dbReference type="Pfam" id="PF13439"/>
    </source>
</evidence>
<dbReference type="KEGG" id="fcr:HYN56_01550"/>
<proteinExistence type="predicted"/>
<dbReference type="PANTHER" id="PTHR12526">
    <property type="entry name" value="GLYCOSYLTRANSFERASE"/>
    <property type="match status" value="1"/>
</dbReference>
<evidence type="ECO:0000313" key="3">
    <source>
        <dbReference type="EMBL" id="AWK02967.1"/>
    </source>
</evidence>
<dbReference type="SUPFAM" id="SSF53756">
    <property type="entry name" value="UDP-Glycosyltransferase/glycogen phosphorylase"/>
    <property type="match status" value="1"/>
</dbReference>
<name>A0A2S1YFY6_9FLAO</name>
<dbReference type="PANTHER" id="PTHR12526:SF630">
    <property type="entry name" value="GLYCOSYLTRANSFERASE"/>
    <property type="match status" value="1"/>
</dbReference>
<gene>
    <name evidence="3" type="ORF">HYN56_01550</name>
</gene>
<keyword evidence="3" id="KW-0808">Transferase</keyword>
<evidence type="ECO:0000313" key="4">
    <source>
        <dbReference type="Proteomes" id="UP000245250"/>
    </source>
</evidence>
<feature type="domain" description="Glycosyltransferase subfamily 4-like N-terminal" evidence="2">
    <location>
        <begin position="13"/>
        <end position="162"/>
    </location>
</feature>
<dbReference type="InterPro" id="IPR001296">
    <property type="entry name" value="Glyco_trans_1"/>
</dbReference>
<dbReference type="GO" id="GO:0016757">
    <property type="term" value="F:glycosyltransferase activity"/>
    <property type="evidence" value="ECO:0007669"/>
    <property type="project" value="InterPro"/>
</dbReference>
<accession>A0A2S1YFY6</accession>
<dbReference type="InterPro" id="IPR028098">
    <property type="entry name" value="Glyco_trans_4-like_N"/>
</dbReference>
<sequence>MRIAQIIDSLESGGAERMAVNYANALESEIEFSGIVVTRKEGVLLNQISPSVSYLFLNKKRQIDFKALFTLRSYVLKNKITHIHAHSTSFFLAFLLKLTLPRIKIIRHDHYGQSEFLETRPHLVLKLTAFFFNGVIVVNQNLKRWSEKKIKAKNVVYFPNFVVEDITVTENTVLNGLEGKRIICLANLRAQKNHALLLEVAQKLSSKHPDWSFHLVGKDFEDNYSKEIKQKIYKEKLNNVFVYGSRQDISNVLNQATIGVLVSKSEGLPVALLEYGQFKKPVIVTNVGEIPFVIEHRNNGLIVPDLNAEIFYDLLIECIENSSLRIGLGDRLFETISDRFSKKTIIKKYLNWLHEI</sequence>
<dbReference type="Pfam" id="PF00534">
    <property type="entry name" value="Glycos_transf_1"/>
    <property type="match status" value="1"/>
</dbReference>
<dbReference type="AlphaFoldDB" id="A0A2S1YFY6"/>
<feature type="domain" description="Glycosyl transferase family 1" evidence="1">
    <location>
        <begin position="178"/>
        <end position="325"/>
    </location>
</feature>
<organism evidence="3 4">
    <name type="scientific">Flavobacterium crocinum</name>
    <dbReference type="NCBI Taxonomy" id="2183896"/>
    <lineage>
        <taxon>Bacteria</taxon>
        <taxon>Pseudomonadati</taxon>
        <taxon>Bacteroidota</taxon>
        <taxon>Flavobacteriia</taxon>
        <taxon>Flavobacteriales</taxon>
        <taxon>Flavobacteriaceae</taxon>
        <taxon>Flavobacterium</taxon>
    </lineage>
</organism>
<keyword evidence="4" id="KW-1185">Reference proteome</keyword>
<dbReference type="Gene3D" id="3.40.50.2000">
    <property type="entry name" value="Glycogen Phosphorylase B"/>
    <property type="match status" value="2"/>
</dbReference>
<dbReference type="Proteomes" id="UP000245250">
    <property type="component" value="Chromosome"/>
</dbReference>
<dbReference type="OrthoDB" id="823685at2"/>
<evidence type="ECO:0000259" key="1">
    <source>
        <dbReference type="Pfam" id="PF00534"/>
    </source>
</evidence>
<dbReference type="EMBL" id="CP029255">
    <property type="protein sequence ID" value="AWK02967.1"/>
    <property type="molecule type" value="Genomic_DNA"/>
</dbReference>
<dbReference type="RefSeq" id="WP_109190581.1">
    <property type="nucleotide sequence ID" value="NZ_CP029255.1"/>
</dbReference>
<reference evidence="3 4" key="1">
    <citation type="submission" date="2018-05" db="EMBL/GenBank/DDBJ databases">
        <title>Genome sequencing of Flavobacterium sp. HYN0056.</title>
        <authorList>
            <person name="Yi H."/>
            <person name="Baek C."/>
        </authorList>
    </citation>
    <scope>NUCLEOTIDE SEQUENCE [LARGE SCALE GENOMIC DNA]</scope>
    <source>
        <strain evidence="3 4">HYN0056</strain>
    </source>
</reference>
<protein>
    <submittedName>
        <fullName evidence="3">Glycosyltransferase</fullName>
    </submittedName>
</protein>
<dbReference type="Pfam" id="PF13439">
    <property type="entry name" value="Glyco_transf_4"/>
    <property type="match status" value="1"/>
</dbReference>